<dbReference type="PROSITE" id="PS50995">
    <property type="entry name" value="HTH_MARR_2"/>
    <property type="match status" value="1"/>
</dbReference>
<dbReference type="GO" id="GO:0003677">
    <property type="term" value="F:DNA binding"/>
    <property type="evidence" value="ECO:0007669"/>
    <property type="project" value="UniProtKB-KW"/>
</dbReference>
<evidence type="ECO:0000259" key="4">
    <source>
        <dbReference type="PROSITE" id="PS50995"/>
    </source>
</evidence>
<feature type="domain" description="HTH marR-type" evidence="4">
    <location>
        <begin position="18"/>
        <end position="158"/>
    </location>
</feature>
<gene>
    <name evidence="5" type="ORF">DN068_19660</name>
</gene>
<name>A0A2W2BTR4_9BACT</name>
<dbReference type="InterPro" id="IPR055166">
    <property type="entry name" value="Transc_reg_Sar_Rot_HTH"/>
</dbReference>
<dbReference type="InterPro" id="IPR039422">
    <property type="entry name" value="MarR/SlyA-like"/>
</dbReference>
<dbReference type="AlphaFoldDB" id="A0A2W2BTR4"/>
<dbReference type="PANTHER" id="PTHR33164">
    <property type="entry name" value="TRANSCRIPTIONAL REGULATOR, MARR FAMILY"/>
    <property type="match status" value="1"/>
</dbReference>
<keyword evidence="3" id="KW-0804">Transcription</keyword>
<protein>
    <submittedName>
        <fullName evidence="5">MarR family transcriptional regulator</fullName>
    </submittedName>
</protein>
<comment type="caution">
    <text evidence="5">The sequence shown here is derived from an EMBL/GenBank/DDBJ whole genome shotgun (WGS) entry which is preliminary data.</text>
</comment>
<dbReference type="Pfam" id="PF22381">
    <property type="entry name" value="Staph_reg_Sar_Rot"/>
    <property type="match status" value="1"/>
</dbReference>
<dbReference type="Gene3D" id="1.10.10.10">
    <property type="entry name" value="Winged helix-like DNA-binding domain superfamily/Winged helix DNA-binding domain"/>
    <property type="match status" value="1"/>
</dbReference>
<dbReference type="PRINTS" id="PR00598">
    <property type="entry name" value="HTHMARR"/>
</dbReference>
<keyword evidence="1" id="KW-0805">Transcription regulation</keyword>
<keyword evidence="6" id="KW-1185">Reference proteome</keyword>
<sequence length="161" mass="18507">MHVCTYICIVKLEEALKTNRFLSERHKASLNIMYTAYWMKSHISQALKESGLTAEQFNVLRILKGSDPKAMCVKDIGSRMIEKSSNVPRIIDRLVIKKLVKRYNSEEDKRETMVQLTEKGIQLLEKTNRQVAEMTEQVIGTTEEDAAALNELLEKMRSSDL</sequence>
<dbReference type="EMBL" id="QKTW01000026">
    <property type="protein sequence ID" value="PZF71193.1"/>
    <property type="molecule type" value="Genomic_DNA"/>
</dbReference>
<evidence type="ECO:0000256" key="3">
    <source>
        <dbReference type="ARBA" id="ARBA00023163"/>
    </source>
</evidence>
<dbReference type="GO" id="GO:0006950">
    <property type="term" value="P:response to stress"/>
    <property type="evidence" value="ECO:0007669"/>
    <property type="project" value="TreeGrafter"/>
</dbReference>
<accession>A0A2W2BTR4</accession>
<evidence type="ECO:0000256" key="1">
    <source>
        <dbReference type="ARBA" id="ARBA00023015"/>
    </source>
</evidence>
<proteinExistence type="predicted"/>
<evidence type="ECO:0000256" key="2">
    <source>
        <dbReference type="ARBA" id="ARBA00023125"/>
    </source>
</evidence>
<dbReference type="InterPro" id="IPR036388">
    <property type="entry name" value="WH-like_DNA-bd_sf"/>
</dbReference>
<dbReference type="SMART" id="SM00347">
    <property type="entry name" value="HTH_MARR"/>
    <property type="match status" value="1"/>
</dbReference>
<dbReference type="InterPro" id="IPR036390">
    <property type="entry name" value="WH_DNA-bd_sf"/>
</dbReference>
<evidence type="ECO:0000313" key="6">
    <source>
        <dbReference type="Proteomes" id="UP000248745"/>
    </source>
</evidence>
<dbReference type="Proteomes" id="UP000248745">
    <property type="component" value="Unassembled WGS sequence"/>
</dbReference>
<evidence type="ECO:0000313" key="5">
    <source>
        <dbReference type="EMBL" id="PZF71193.1"/>
    </source>
</evidence>
<reference evidence="5 6" key="1">
    <citation type="submission" date="2018-06" db="EMBL/GenBank/DDBJ databases">
        <title>Mucibacter soli gen. nov., sp. nov., a new member of the family Chitinophagaceae producing mucin.</title>
        <authorList>
            <person name="Kim M.-K."/>
            <person name="Park S."/>
            <person name="Kim T.-S."/>
            <person name="Joung Y."/>
            <person name="Han J.-H."/>
            <person name="Kim S.B."/>
        </authorList>
    </citation>
    <scope>NUCLEOTIDE SEQUENCE [LARGE SCALE GENOMIC DNA]</scope>
    <source>
        <strain evidence="5 6">R1-15</strain>
    </source>
</reference>
<dbReference type="SUPFAM" id="SSF46785">
    <property type="entry name" value="Winged helix' DNA-binding domain"/>
    <property type="match status" value="1"/>
</dbReference>
<keyword evidence="2" id="KW-0238">DNA-binding</keyword>
<organism evidence="5 6">
    <name type="scientific">Taibaiella soli</name>
    <dbReference type="NCBI Taxonomy" id="1649169"/>
    <lineage>
        <taxon>Bacteria</taxon>
        <taxon>Pseudomonadati</taxon>
        <taxon>Bacteroidota</taxon>
        <taxon>Chitinophagia</taxon>
        <taxon>Chitinophagales</taxon>
        <taxon>Chitinophagaceae</taxon>
        <taxon>Taibaiella</taxon>
    </lineage>
</organism>
<dbReference type="PANTHER" id="PTHR33164:SF43">
    <property type="entry name" value="HTH-TYPE TRANSCRIPTIONAL REPRESSOR YETL"/>
    <property type="match status" value="1"/>
</dbReference>
<dbReference type="GO" id="GO:0003700">
    <property type="term" value="F:DNA-binding transcription factor activity"/>
    <property type="evidence" value="ECO:0007669"/>
    <property type="project" value="InterPro"/>
</dbReference>
<dbReference type="OrthoDB" id="763883at2"/>
<dbReference type="InterPro" id="IPR000835">
    <property type="entry name" value="HTH_MarR-typ"/>
</dbReference>